<dbReference type="Proteomes" id="UP000015354">
    <property type="component" value="Unassembled WGS sequence"/>
</dbReference>
<dbReference type="PANTHER" id="PTHR22950">
    <property type="entry name" value="AMINO ACID TRANSPORTER"/>
    <property type="match status" value="1"/>
</dbReference>
<feature type="transmembrane region" description="Helical" evidence="6">
    <location>
        <begin position="101"/>
        <end position="122"/>
    </location>
</feature>
<feature type="transmembrane region" description="Helical" evidence="6">
    <location>
        <begin position="142"/>
        <end position="168"/>
    </location>
</feature>
<dbReference type="EMBL" id="ATMH01005550">
    <property type="protein sequence ID" value="EPY27788.1"/>
    <property type="molecule type" value="Genomic_DNA"/>
</dbReference>
<organism evidence="8 9">
    <name type="scientific">Strigomonas culicis</name>
    <dbReference type="NCBI Taxonomy" id="28005"/>
    <lineage>
        <taxon>Eukaryota</taxon>
        <taxon>Discoba</taxon>
        <taxon>Euglenozoa</taxon>
        <taxon>Kinetoplastea</taxon>
        <taxon>Metakinetoplastina</taxon>
        <taxon>Trypanosomatida</taxon>
        <taxon>Trypanosomatidae</taxon>
        <taxon>Strigomonadinae</taxon>
        <taxon>Strigomonas</taxon>
    </lineage>
</organism>
<reference evidence="8 9" key="1">
    <citation type="journal article" date="2013" name="PLoS ONE">
        <title>Predicting the Proteins of Angomonas deanei, Strigomonas culicis and Their Respective Endosymbionts Reveals New Aspects of the Trypanosomatidae Family.</title>
        <authorList>
            <person name="Motta M.C."/>
            <person name="Martins A.C."/>
            <person name="de Souza S.S."/>
            <person name="Catta-Preta C.M."/>
            <person name="Silva R."/>
            <person name="Klein C.C."/>
            <person name="de Almeida L.G."/>
            <person name="de Lima Cunha O."/>
            <person name="Ciapina L.P."/>
            <person name="Brocchi M."/>
            <person name="Colabardini A.C."/>
            <person name="de Araujo Lima B."/>
            <person name="Machado C.R."/>
            <person name="de Almeida Soares C.M."/>
            <person name="Probst C.M."/>
            <person name="de Menezes C.B."/>
            <person name="Thompson C.E."/>
            <person name="Bartholomeu D.C."/>
            <person name="Gradia D.F."/>
            <person name="Pavoni D.P."/>
            <person name="Grisard E.C."/>
            <person name="Fantinatti-Garboggini F."/>
            <person name="Marchini F.K."/>
            <person name="Rodrigues-Luiz G.F."/>
            <person name="Wagner G."/>
            <person name="Goldman G.H."/>
            <person name="Fietto J.L."/>
            <person name="Elias M.C."/>
            <person name="Goldman M.H."/>
            <person name="Sagot M.F."/>
            <person name="Pereira M."/>
            <person name="Stoco P.H."/>
            <person name="de Mendonca-Neto R.P."/>
            <person name="Teixeira S.M."/>
            <person name="Maciel T.E."/>
            <person name="de Oliveira Mendes T.A."/>
            <person name="Urmenyi T.P."/>
            <person name="de Souza W."/>
            <person name="Schenkman S."/>
            <person name="de Vasconcelos A.T."/>
        </authorList>
    </citation>
    <scope>NUCLEOTIDE SEQUENCE [LARGE SCALE GENOMIC DNA]</scope>
</reference>
<dbReference type="InterPro" id="IPR013057">
    <property type="entry name" value="AA_transpt_TM"/>
</dbReference>
<comment type="caution">
    <text evidence="8">The sequence shown here is derived from an EMBL/GenBank/DDBJ whole genome shotgun (WGS) entry which is preliminary data.</text>
</comment>
<dbReference type="OrthoDB" id="28208at2759"/>
<evidence type="ECO:0000256" key="5">
    <source>
        <dbReference type="SAM" id="MobiDB-lite"/>
    </source>
</evidence>
<proteinExistence type="predicted"/>
<dbReference type="PANTHER" id="PTHR22950:SF649">
    <property type="entry name" value="ACID TRANSPORTER, PUTATIVE-RELATED"/>
    <property type="match status" value="1"/>
</dbReference>
<keyword evidence="3 6" id="KW-1133">Transmembrane helix</keyword>
<evidence type="ECO:0000256" key="3">
    <source>
        <dbReference type="ARBA" id="ARBA00022989"/>
    </source>
</evidence>
<accession>S9UFT9</accession>
<evidence type="ECO:0000256" key="6">
    <source>
        <dbReference type="SAM" id="Phobius"/>
    </source>
</evidence>
<name>S9UFT9_9TRYP</name>
<feature type="domain" description="Amino acid transporter transmembrane" evidence="7">
    <location>
        <begin position="73"/>
        <end position="471"/>
    </location>
</feature>
<feature type="transmembrane region" description="Helical" evidence="6">
    <location>
        <begin position="338"/>
        <end position="359"/>
    </location>
</feature>
<feature type="transmembrane region" description="Helical" evidence="6">
    <location>
        <begin position="75"/>
        <end position="95"/>
    </location>
</feature>
<feature type="compositionally biased region" description="Basic and acidic residues" evidence="5">
    <location>
        <begin position="23"/>
        <end position="32"/>
    </location>
</feature>
<evidence type="ECO:0000313" key="8">
    <source>
        <dbReference type="EMBL" id="EPY27788.1"/>
    </source>
</evidence>
<evidence type="ECO:0000313" key="9">
    <source>
        <dbReference type="Proteomes" id="UP000015354"/>
    </source>
</evidence>
<dbReference type="GO" id="GO:0016020">
    <property type="term" value="C:membrane"/>
    <property type="evidence" value="ECO:0007669"/>
    <property type="project" value="UniProtKB-SubCell"/>
</dbReference>
<feature type="transmembrane region" description="Helical" evidence="6">
    <location>
        <begin position="446"/>
        <end position="472"/>
    </location>
</feature>
<dbReference type="GO" id="GO:0005737">
    <property type="term" value="C:cytoplasm"/>
    <property type="evidence" value="ECO:0007669"/>
    <property type="project" value="TreeGrafter"/>
</dbReference>
<feature type="transmembrane region" description="Helical" evidence="6">
    <location>
        <begin position="217"/>
        <end position="241"/>
    </location>
</feature>
<evidence type="ECO:0000256" key="1">
    <source>
        <dbReference type="ARBA" id="ARBA00004141"/>
    </source>
</evidence>
<feature type="transmembrane region" description="Helical" evidence="6">
    <location>
        <begin position="380"/>
        <end position="405"/>
    </location>
</feature>
<feature type="region of interest" description="Disordered" evidence="5">
    <location>
        <begin position="1"/>
        <end position="32"/>
    </location>
</feature>
<dbReference type="GO" id="GO:0015179">
    <property type="term" value="F:L-amino acid transmembrane transporter activity"/>
    <property type="evidence" value="ECO:0007669"/>
    <property type="project" value="TreeGrafter"/>
</dbReference>
<dbReference type="Pfam" id="PF01490">
    <property type="entry name" value="Aa_trans"/>
    <property type="match status" value="1"/>
</dbReference>
<keyword evidence="2 6" id="KW-0812">Transmembrane</keyword>
<keyword evidence="4 6" id="KW-0472">Membrane</keyword>
<keyword evidence="9" id="KW-1185">Reference proteome</keyword>
<feature type="transmembrane region" description="Helical" evidence="6">
    <location>
        <begin position="411"/>
        <end position="434"/>
    </location>
</feature>
<evidence type="ECO:0000256" key="2">
    <source>
        <dbReference type="ARBA" id="ARBA00022692"/>
    </source>
</evidence>
<gene>
    <name evidence="8" type="ORF">STCU_05550</name>
</gene>
<dbReference type="AlphaFoldDB" id="S9UFT9"/>
<feature type="transmembrane region" description="Helical" evidence="6">
    <location>
        <begin position="295"/>
        <end position="318"/>
    </location>
</feature>
<evidence type="ECO:0000259" key="7">
    <source>
        <dbReference type="Pfam" id="PF01490"/>
    </source>
</evidence>
<comment type="subcellular location">
    <subcellularLocation>
        <location evidence="1">Membrane</location>
        <topology evidence="1">Multi-pass membrane protein</topology>
    </subcellularLocation>
</comment>
<feature type="transmembrane region" description="Helical" evidence="6">
    <location>
        <begin position="191"/>
        <end position="210"/>
    </location>
</feature>
<sequence>MPVTNEPLREEVEMNGIQQSPHSSEESYGTRKEGKPIYGDALIDEEESEVHHYVPSNRFSAALNRVVPHGGFVSNAYTLAAVTLGSGIITLPAAFQASGVIVSIIVLIVITLSTVYSVYLLAQAVEKSKRTLNSYEELARGLLGVGWDYLAAFNMWMFCFGSCVSYVISTGDLISRATDDPSVNEFIRSTWGKRVLVIIVWSVTMLPLSLPKEINSLRYFSVIGVSCMVYFVIVIIVHASTNGFENGKAVNPLQMFKTGNNALVGFSQFIFAYLCQTNCFEVYREMEKPSPYRLMLHTAVSMTVCCILYIFAGIFGYLEFGEEITDSILLYFNVRSDVMVAIAYVGIGVKMIVGFAICMQPSRDSVYYCLSSRLPIFRDINTVPFWLNGLICGLMAVVALVLGLFIPSVTIVFGLVGSFCGGFLGFVFPAFYIMYCGNWSLKSVGVFHWVSTYLLLICGVVAIVFGTVASIYGEIK</sequence>
<protein>
    <submittedName>
        <fullName evidence="8">Amino acid transporter</fullName>
    </submittedName>
</protein>
<evidence type="ECO:0000256" key="4">
    <source>
        <dbReference type="ARBA" id="ARBA00023136"/>
    </source>
</evidence>